<dbReference type="InterPro" id="IPR014710">
    <property type="entry name" value="RmlC-like_jellyroll"/>
</dbReference>
<dbReference type="Proteomes" id="UP001305779">
    <property type="component" value="Unassembled WGS sequence"/>
</dbReference>
<proteinExistence type="inferred from homology"/>
<dbReference type="NCBIfam" id="NF003465">
    <property type="entry name" value="PRK05089.1"/>
    <property type="match status" value="1"/>
</dbReference>
<dbReference type="EMBL" id="JAXOVC010000001">
    <property type="protein sequence ID" value="KAK4507074.1"/>
    <property type="molecule type" value="Genomic_DNA"/>
</dbReference>
<dbReference type="PANTHER" id="PTHR21320:SF3">
    <property type="entry name" value="CYTOCHROME C OXIDASE ASSEMBLY PROTEIN COX11, MITOCHONDRIAL-RELATED"/>
    <property type="match status" value="1"/>
</dbReference>
<keyword evidence="5 7" id="KW-0472">Membrane</keyword>
<gene>
    <name evidence="8" type="ORF">PRZ48_000808</name>
</gene>
<dbReference type="SUPFAM" id="SSF51182">
    <property type="entry name" value="RmlC-like cupins"/>
    <property type="match status" value="1"/>
</dbReference>
<reference evidence="8 9" key="1">
    <citation type="journal article" date="2023" name="G3 (Bethesda)">
        <title>A chromosome-level genome assembly of Zasmidium syzygii isolated from banana leaves.</title>
        <authorList>
            <person name="van Westerhoven A.C."/>
            <person name="Mehrabi R."/>
            <person name="Talebi R."/>
            <person name="Steentjes M.B.F."/>
            <person name="Corcolon B."/>
            <person name="Chong P.A."/>
            <person name="Kema G.H.J."/>
            <person name="Seidl M.F."/>
        </authorList>
    </citation>
    <scope>NUCLEOTIDE SEQUENCE [LARGE SCALE GENOMIC DNA]</scope>
    <source>
        <strain evidence="8 9">P124</strain>
    </source>
</reference>
<keyword evidence="3 7" id="KW-0812">Transmembrane</keyword>
<accession>A0ABR0F0F6</accession>
<feature type="transmembrane region" description="Helical" evidence="7">
    <location>
        <begin position="69"/>
        <end position="88"/>
    </location>
</feature>
<dbReference type="InterPro" id="IPR023471">
    <property type="entry name" value="CtaG/Cox11_dom_sf"/>
</dbReference>
<dbReference type="CDD" id="cd02231">
    <property type="entry name" value="cupin_BLL6423-like"/>
    <property type="match status" value="1"/>
</dbReference>
<dbReference type="SUPFAM" id="SSF110111">
    <property type="entry name" value="Ctag/Cox11"/>
    <property type="match status" value="1"/>
</dbReference>
<protein>
    <submittedName>
        <fullName evidence="8">Uncharacterized protein</fullName>
    </submittedName>
</protein>
<organism evidence="8 9">
    <name type="scientific">Zasmidium cellare</name>
    <name type="common">Wine cellar mold</name>
    <name type="synonym">Racodium cellare</name>
    <dbReference type="NCBI Taxonomy" id="395010"/>
    <lineage>
        <taxon>Eukaryota</taxon>
        <taxon>Fungi</taxon>
        <taxon>Dikarya</taxon>
        <taxon>Ascomycota</taxon>
        <taxon>Pezizomycotina</taxon>
        <taxon>Dothideomycetes</taxon>
        <taxon>Dothideomycetidae</taxon>
        <taxon>Mycosphaerellales</taxon>
        <taxon>Mycosphaerellaceae</taxon>
        <taxon>Zasmidium</taxon>
    </lineage>
</organism>
<dbReference type="Gene3D" id="2.60.120.10">
    <property type="entry name" value="Jelly Rolls"/>
    <property type="match status" value="1"/>
</dbReference>
<evidence type="ECO:0000313" key="9">
    <source>
        <dbReference type="Proteomes" id="UP001305779"/>
    </source>
</evidence>
<dbReference type="Gene3D" id="2.60.370.10">
    <property type="entry name" value="Ctag/Cox11"/>
    <property type="match status" value="1"/>
</dbReference>
<dbReference type="Pfam" id="PF04442">
    <property type="entry name" value="CtaG_Cox11"/>
    <property type="match status" value="1"/>
</dbReference>
<keyword evidence="4 7" id="KW-1133">Transmembrane helix</keyword>
<evidence type="ECO:0000256" key="3">
    <source>
        <dbReference type="ARBA" id="ARBA00022692"/>
    </source>
</evidence>
<dbReference type="InterPro" id="IPR007533">
    <property type="entry name" value="Cyt_c_oxidase_assmbl_CtaG"/>
</dbReference>
<keyword evidence="9" id="KW-1185">Reference proteome</keyword>
<dbReference type="InterPro" id="IPR011051">
    <property type="entry name" value="RmlC_Cupin_sf"/>
</dbReference>
<comment type="caution">
    <text evidence="8">The sequence shown here is derived from an EMBL/GenBank/DDBJ whole genome shotgun (WGS) entry which is preliminary data.</text>
</comment>
<evidence type="ECO:0000256" key="1">
    <source>
        <dbReference type="ARBA" id="ARBA00004007"/>
    </source>
</evidence>
<comment type="function">
    <text evidence="1">Exerts its effect at some terminal stage of cytochrome c oxidase synthesis, probably by being involved in the insertion of the copper B into subunit I.</text>
</comment>
<sequence length="509" mass="56611">MSPPRFRSLLELATKRQQWKCSGCMRNGRLPSLNAPSRRSIQSSQKSGQGAAPSMEQMRKPFENKNRNTLYYALSIILGTVALSYGSVPLYKTICQQTGWGGQPIKSAAHSTPEGEDAVAEKLTPVTSSRRLRITFAGSTSDILPWKFTPQQREVRVLPGETALAFYTATNQSKDEDIIGVATYSVTPAQVAPYFSKIQCFCFEEQRLNKGETVDMPVFFYIDPDFLKDPNMRGIDTITLNYTFFNMMVATITTLIGRSSSGTCMNYPQLPLSGVRVVRYKTKPPTPPIQPILPGRDLFVIQLHQQIHCHRRRAMAADDRKPTNNQLSQDLPGPTAYWTGHNDSTGKAIVHSKHPVDWVKYDGDKLAMAVAYTTSFPADLNKDADVAKHEEKVKSGKLGLVSSGGTVLRYVDFAPGYECMMHRTQSVDYGIVLEGQVESILDSGEVQLMGRGDVMVQRATMHAWRNPSKTEWCRMIFCLQDCQPLFVAGQRFGEDLGRGTEGVPPSGND</sequence>
<evidence type="ECO:0000256" key="6">
    <source>
        <dbReference type="SAM" id="MobiDB-lite"/>
    </source>
</evidence>
<evidence type="ECO:0000256" key="5">
    <source>
        <dbReference type="ARBA" id="ARBA00023136"/>
    </source>
</evidence>
<name>A0ABR0F0F6_ZASCE</name>
<evidence type="ECO:0000256" key="4">
    <source>
        <dbReference type="ARBA" id="ARBA00022989"/>
    </source>
</evidence>
<feature type="region of interest" description="Disordered" evidence="6">
    <location>
        <begin position="30"/>
        <end position="56"/>
    </location>
</feature>
<evidence type="ECO:0000256" key="7">
    <source>
        <dbReference type="SAM" id="Phobius"/>
    </source>
</evidence>
<dbReference type="PANTHER" id="PTHR21320">
    <property type="entry name" value="CYTOCHROME C OXIDASE ASSEMBLY PROTEIN COX11-RELATED"/>
    <property type="match status" value="1"/>
</dbReference>
<comment type="subcellular location">
    <subcellularLocation>
        <location evidence="2">Mitochondrion inner membrane</location>
        <topology evidence="2">Single-pass membrane protein</topology>
        <orientation evidence="2">Intermembrane side</orientation>
    </subcellularLocation>
</comment>
<dbReference type="HAMAP" id="MF_00155">
    <property type="entry name" value="CtaG"/>
    <property type="match status" value="1"/>
</dbReference>
<evidence type="ECO:0000256" key="2">
    <source>
        <dbReference type="ARBA" id="ARBA00004243"/>
    </source>
</evidence>
<feature type="compositionally biased region" description="Polar residues" evidence="6">
    <location>
        <begin position="34"/>
        <end position="48"/>
    </location>
</feature>
<evidence type="ECO:0000313" key="8">
    <source>
        <dbReference type="EMBL" id="KAK4507074.1"/>
    </source>
</evidence>